<dbReference type="PANTHER" id="PTHR10102">
    <property type="entry name" value="DNA-DIRECTED RNA POLYMERASE, MITOCHONDRIAL"/>
    <property type="match status" value="1"/>
</dbReference>
<evidence type="ECO:0000313" key="11">
    <source>
        <dbReference type="EnsemblMetazoa" id="XP_022671963"/>
    </source>
</evidence>
<evidence type="ECO:0000256" key="4">
    <source>
        <dbReference type="ARBA" id="ARBA00022679"/>
    </source>
</evidence>
<organism evidence="11 12">
    <name type="scientific">Varroa destructor</name>
    <name type="common">Honeybee mite</name>
    <dbReference type="NCBI Taxonomy" id="109461"/>
    <lineage>
        <taxon>Eukaryota</taxon>
        <taxon>Metazoa</taxon>
        <taxon>Ecdysozoa</taxon>
        <taxon>Arthropoda</taxon>
        <taxon>Chelicerata</taxon>
        <taxon>Arachnida</taxon>
        <taxon>Acari</taxon>
        <taxon>Parasitiformes</taxon>
        <taxon>Mesostigmata</taxon>
        <taxon>Gamasina</taxon>
        <taxon>Dermanyssoidea</taxon>
        <taxon>Varroidae</taxon>
        <taxon>Varroa</taxon>
    </lineage>
</organism>
<comment type="similarity">
    <text evidence="1 9">Belongs to the phage and mitochondrial RNA polymerase family.</text>
</comment>
<dbReference type="Gene3D" id="1.10.287.280">
    <property type="match status" value="1"/>
</dbReference>
<keyword evidence="5 9" id="KW-0548">Nucleotidyltransferase</keyword>
<keyword evidence="12" id="KW-1185">Reference proteome</keyword>
<keyword evidence="4 9" id="KW-0808">Transferase</keyword>
<reference evidence="11" key="1">
    <citation type="submission" date="2021-01" db="UniProtKB">
        <authorList>
            <consortium name="EnsemblMetazoa"/>
        </authorList>
    </citation>
    <scope>IDENTIFICATION</scope>
</reference>
<dbReference type="SMART" id="SM01311">
    <property type="entry name" value="RPOL_N"/>
    <property type="match status" value="1"/>
</dbReference>
<evidence type="ECO:0000256" key="3">
    <source>
        <dbReference type="ARBA" id="ARBA00022478"/>
    </source>
</evidence>
<keyword evidence="7 9" id="KW-0804">Transcription</keyword>
<feature type="domain" description="DNA-directed RNA polymerase N-terminal" evidence="10">
    <location>
        <begin position="362"/>
        <end position="673"/>
    </location>
</feature>
<dbReference type="EnsemblMetazoa" id="XM_022816228">
    <property type="protein sequence ID" value="XP_022671963"/>
    <property type="gene ID" value="LOC111254886"/>
</dbReference>
<dbReference type="InParanoid" id="A0A7M7MF40"/>
<evidence type="ECO:0000256" key="8">
    <source>
        <dbReference type="ARBA" id="ARBA00048552"/>
    </source>
</evidence>
<evidence type="ECO:0000256" key="5">
    <source>
        <dbReference type="ARBA" id="ARBA00022695"/>
    </source>
</evidence>
<comment type="catalytic activity">
    <reaction evidence="8 9">
        <text>RNA(n) + a ribonucleoside 5'-triphosphate = RNA(n+1) + diphosphate</text>
        <dbReference type="Rhea" id="RHEA:21248"/>
        <dbReference type="Rhea" id="RHEA-COMP:14527"/>
        <dbReference type="Rhea" id="RHEA-COMP:17342"/>
        <dbReference type="ChEBI" id="CHEBI:33019"/>
        <dbReference type="ChEBI" id="CHEBI:61557"/>
        <dbReference type="ChEBI" id="CHEBI:140395"/>
        <dbReference type="EC" id="2.7.7.6"/>
    </reaction>
</comment>
<dbReference type="InterPro" id="IPR046950">
    <property type="entry name" value="DNA-dir_Rpol_C_phage-type"/>
</dbReference>
<dbReference type="InterPro" id="IPR029262">
    <property type="entry name" value="RPOL_N"/>
</dbReference>
<dbReference type="PROSITE" id="PS00900">
    <property type="entry name" value="RNA_POL_PHAGE_1"/>
    <property type="match status" value="1"/>
</dbReference>
<dbReference type="Gene3D" id="1.10.150.20">
    <property type="entry name" value="5' to 3' exonuclease, C-terminal subdomain"/>
    <property type="match status" value="1"/>
</dbReference>
<dbReference type="Pfam" id="PF14700">
    <property type="entry name" value="RPOL_N"/>
    <property type="match status" value="1"/>
</dbReference>
<dbReference type="FunCoup" id="A0A7M7MF40">
    <property type="interactions" value="921"/>
</dbReference>
<dbReference type="Proteomes" id="UP000594260">
    <property type="component" value="Unplaced"/>
</dbReference>
<evidence type="ECO:0000256" key="6">
    <source>
        <dbReference type="ARBA" id="ARBA00022946"/>
    </source>
</evidence>
<proteinExistence type="inferred from homology"/>
<name>A0A7M7MF40_VARDE</name>
<dbReference type="FunFam" id="1.10.287.280:FF:000001">
    <property type="entry name" value="DNA-directed RNA polymerase"/>
    <property type="match status" value="1"/>
</dbReference>
<dbReference type="InterPro" id="IPR043502">
    <property type="entry name" value="DNA/RNA_pol_sf"/>
</dbReference>
<dbReference type="GO" id="GO:0071897">
    <property type="term" value="P:DNA biosynthetic process"/>
    <property type="evidence" value="ECO:0007669"/>
    <property type="project" value="UniProtKB-ARBA"/>
</dbReference>
<dbReference type="Gene3D" id="1.10.1320.10">
    <property type="entry name" value="DNA-directed RNA polymerase, N-terminal domain"/>
    <property type="match status" value="1"/>
</dbReference>
<dbReference type="GeneID" id="111254886"/>
<evidence type="ECO:0000256" key="1">
    <source>
        <dbReference type="ARBA" id="ARBA00009493"/>
    </source>
</evidence>
<evidence type="ECO:0000259" key="10">
    <source>
        <dbReference type="SMART" id="SM01311"/>
    </source>
</evidence>
<protein>
    <recommendedName>
        <fullName evidence="2 9">DNA-directed RNA polymerase</fullName>
        <ecNumber evidence="2 9">2.7.7.6</ecNumber>
    </recommendedName>
</protein>
<keyword evidence="6" id="KW-0809">Transit peptide</keyword>
<sequence>MDTACIRTIKETNDVVSKIGKSQPMYRVCASVCRSPGRLYLIDARSGLHQNVKASVQGMTSQKKLYGRSHDDHHDLTTSEAHQTNTLREFGLSKSTRPTESTVVASLQLAGVTVRELHNDIIDNGTTASVNASSAKVRIDPATKLDSKVNHTLKEGRRPISGAAVRRSRILQDQETVLMALKSFIEVSVLCGELTQAIIALRYYQKKLSLKCGNDIIKSVPTWIYNSLLWGYINKRDLLGVMMVKKLMAENRVAFDVTNCFDLFAVKIDRDPKLSSRLISAIFGNEITFKQRCQELVIDKIQSENIMRIIRKVKPDSRAPVQTYLEQYKCGPQKDLKSNKVSESSPEQDKIIPLNLLFEGAGEQWSRELRGIVKVKSITAVREPTPYVKFLRLQVQALEKEWADDLRFFLNKELRKLQSHQQVNSGMTLHPYLSVLDLKAVVALLLHEIRSIALSADTCNLAINQRCEMFGQQINDMYATCAKTRLGVTPKLKAIYNDYLKIYNLRSTRPERELWEDLLTQHSLWGPTLEELSPVPWPKSVITGVGRFLYQAIRNLQLDIDILKSDNRSGVLVNAIYVVFKKNGSSFCKREEWKPHPMLAKLYREAQLEDLRFDIKTVPMLSPPKPWHNREDSPFLVSQVTMIRAPNERAFQKDKSIRGDFYLAFDALNALSRCPWIINKPILQLITKVFLNNGDPKLGIPQPSGVLPISQPLNSEPKSEEHKATKELATYHRKCAEAYSLWCDMLYKLSIANHFKDTTFWFPYNLDFRGRAYPCSSYFNHIGNDVMRGCLMFAEGKPLGPNGLNWLKLHLINLTGFLKDRSISKKLKHVNEIIDDILDSADYPFTGKRWWQTSDEPWQTLAACKEVANALRCDKGPSEYVCHFPVHQDGSCNGLQHYAALGRDLQGAEQVNLRPMDLPQDVYSGIAEVVEQERMRDAEDGVFIARILEGYIKRKVVKQTVMTVVYGVTRYGSEQQILRQLQDLADFPQQYVHAAASYLAQKVLFSLREKFTATRQIQDWLANCAKLVGKIRGQPIDWITPLGLPVVQPYFLPVKKRSPVSFGENLYKNYVDFWDHSSKPNVKKQRNAFPPNFIHSIDSSHMMLTAIHSQAAGISFASVHDCFWTHPSTVETMNRLCREQFVALHSEPILENLSEYFVQRFGFLDSEVTGDDSRSDIVKKKFNEALRKVPPRGEFNLKEVLDSVYFFS</sequence>
<dbReference type="InterPro" id="IPR002092">
    <property type="entry name" value="DNA-dir_Rpol_phage-type"/>
</dbReference>
<comment type="function">
    <text evidence="9">DNA-dependent RNA polymerase catalyzes the transcription of DNA into RNA using the four ribonucleoside triphosphates as substrates.</text>
</comment>
<evidence type="ECO:0000313" key="12">
    <source>
        <dbReference type="Proteomes" id="UP000594260"/>
    </source>
</evidence>
<evidence type="ECO:0000256" key="7">
    <source>
        <dbReference type="ARBA" id="ARBA00023163"/>
    </source>
</evidence>
<dbReference type="SUPFAM" id="SSF56672">
    <property type="entry name" value="DNA/RNA polymerases"/>
    <property type="match status" value="1"/>
</dbReference>
<dbReference type="InterPro" id="IPR037159">
    <property type="entry name" value="RNA_POL_N_sf"/>
</dbReference>
<evidence type="ECO:0000256" key="9">
    <source>
        <dbReference type="RuleBase" id="RU003805"/>
    </source>
</evidence>
<dbReference type="GO" id="GO:0001018">
    <property type="term" value="F:mitochondrial promoter sequence-specific DNA binding"/>
    <property type="evidence" value="ECO:0007669"/>
    <property type="project" value="TreeGrafter"/>
</dbReference>
<dbReference type="Pfam" id="PF00940">
    <property type="entry name" value="RNA_pol"/>
    <property type="match status" value="1"/>
</dbReference>
<dbReference type="OrthoDB" id="276422at2759"/>
<dbReference type="PANTHER" id="PTHR10102:SF0">
    <property type="entry name" value="DNA-DIRECTED RNA POLYMERASE, MITOCHONDRIAL"/>
    <property type="match status" value="1"/>
</dbReference>
<dbReference type="RefSeq" id="XP_022671963.1">
    <property type="nucleotide sequence ID" value="XM_022816228.1"/>
</dbReference>
<keyword evidence="3 9" id="KW-0240">DNA-directed RNA polymerase</keyword>
<dbReference type="KEGG" id="vde:111254886"/>
<dbReference type="GO" id="GO:0006390">
    <property type="term" value="P:mitochondrial transcription"/>
    <property type="evidence" value="ECO:0007669"/>
    <property type="project" value="TreeGrafter"/>
</dbReference>
<dbReference type="EC" id="2.7.7.6" evidence="2 9"/>
<dbReference type="GO" id="GO:0003899">
    <property type="term" value="F:DNA-directed RNA polymerase activity"/>
    <property type="evidence" value="ECO:0007669"/>
    <property type="project" value="UniProtKB-EC"/>
</dbReference>
<dbReference type="GO" id="GO:0034245">
    <property type="term" value="C:mitochondrial DNA-directed RNA polymerase complex"/>
    <property type="evidence" value="ECO:0007669"/>
    <property type="project" value="TreeGrafter"/>
</dbReference>
<dbReference type="AlphaFoldDB" id="A0A7M7MF40"/>
<accession>A0A7M7MF40</accession>
<dbReference type="PROSITE" id="PS00489">
    <property type="entry name" value="RNA_POL_PHAGE_2"/>
    <property type="match status" value="1"/>
</dbReference>
<evidence type="ECO:0000256" key="2">
    <source>
        <dbReference type="ARBA" id="ARBA00012418"/>
    </source>
</evidence>